<feature type="signal peptide" evidence="2">
    <location>
        <begin position="1"/>
        <end position="30"/>
    </location>
</feature>
<evidence type="ECO:0000256" key="2">
    <source>
        <dbReference type="SAM" id="SignalP"/>
    </source>
</evidence>
<dbReference type="Pfam" id="PF12006">
    <property type="entry name" value="DUF3500"/>
    <property type="match status" value="1"/>
</dbReference>
<gene>
    <name evidence="3" type="ORF">Clow_00116</name>
</gene>
<feature type="compositionally biased region" description="Low complexity" evidence="1">
    <location>
        <begin position="43"/>
        <end position="67"/>
    </location>
</feature>
<keyword evidence="4" id="KW-1185">Reference proteome</keyword>
<evidence type="ECO:0000256" key="1">
    <source>
        <dbReference type="SAM" id="MobiDB-lite"/>
    </source>
</evidence>
<dbReference type="PATRIC" id="fig|1544413.3.peg.119"/>
<organism evidence="3 4">
    <name type="scientific">Corynebacterium lowii</name>
    <dbReference type="NCBI Taxonomy" id="1544413"/>
    <lineage>
        <taxon>Bacteria</taxon>
        <taxon>Bacillati</taxon>
        <taxon>Actinomycetota</taxon>
        <taxon>Actinomycetes</taxon>
        <taxon>Mycobacteriales</taxon>
        <taxon>Corynebacteriaceae</taxon>
        <taxon>Corynebacterium</taxon>
    </lineage>
</organism>
<dbReference type="STRING" id="1544413.Clow_00116"/>
<accession>A0A0Q1AJM9</accession>
<protein>
    <recommendedName>
        <fullName evidence="5">DUF3500 domain-containing protein</fullName>
    </recommendedName>
</protein>
<dbReference type="OrthoDB" id="581140at2"/>
<feature type="compositionally biased region" description="Gly residues" evidence="1">
    <location>
        <begin position="397"/>
        <end position="436"/>
    </location>
</feature>
<feature type="chain" id="PRO_5038588590" description="DUF3500 domain-containing protein" evidence="2">
    <location>
        <begin position="31"/>
        <end position="454"/>
    </location>
</feature>
<dbReference type="PROSITE" id="PS51257">
    <property type="entry name" value="PROKAR_LIPOPROTEIN"/>
    <property type="match status" value="1"/>
</dbReference>
<reference evidence="3 4" key="1">
    <citation type="submission" date="2015-10" db="EMBL/GenBank/DDBJ databases">
        <title>Corynebacteirum lowii and Corynebacterium oculi species nova, derived from human clinical disease and and emended description of Corynebacterium mastiditis.</title>
        <authorList>
            <person name="Bernard K."/>
            <person name="Pacheco A.L."/>
            <person name="Mcdougall C."/>
            <person name="Burtx T."/>
            <person name="Weibe D."/>
            <person name="Tyler S."/>
            <person name="Olson A.B."/>
            <person name="Cnockaert M."/>
            <person name="Eguchi H."/>
            <person name="Kuwahara T."/>
            <person name="Nakayama-Imaohji H."/>
            <person name="Boudewijins M."/>
            <person name="Van Hoecke F."/>
            <person name="Bernier A.-M."/>
            <person name="Vandamme P."/>
        </authorList>
    </citation>
    <scope>NUCLEOTIDE SEQUENCE [LARGE SCALE GENOMIC DNA]</scope>
    <source>
        <strain evidence="3 4">NML 130206</strain>
    </source>
</reference>
<dbReference type="Proteomes" id="UP000050488">
    <property type="component" value="Unassembled WGS sequence"/>
</dbReference>
<sequence length="454" mass="47011">MTAKNPRFQRRLLPLVSTALVAGLALTACSSDSSDSAAAATTTASTSTANSTVSSASSTTGASASTTKQTVKDTAAAAQAFLDTLSEEQKSTVVKDYEDDDKSITWSNFPVTFVERAGINLKDLNDEQREAAMNVLKALLNDDAYATVTGIMGGDEYLLENSNSTEDSLGQYYIAFYGDPSDSSAWTLQFGGHHLGLNATMDTDTLTFAPTHLGTQPAEYVNEQGETIQTMDKTYTTAFAFYNSLNEEQKTKLYQGEQVDTMVCAPGSTCDYPTGTGLKGSDLTDEQKELLIDVIANWVGMADEETTNEELDAIRATLDDTYVNWSGETVYDINSGGDGIYFQISGPKVYIEFANQQGSAGADVEGVVTAGWGHVHTIYRDPSNDYAGSVEQQQSSGPGGGAPGGMMPGDGGPGGNGGPGSSGGPGGTAPGAGGTASSGAAPSGAAPSNAAPAQ</sequence>
<dbReference type="PANTHER" id="PTHR37489">
    <property type="entry name" value="DUF3500 DOMAIN-CONTAINING PROTEIN"/>
    <property type="match status" value="1"/>
</dbReference>
<evidence type="ECO:0000313" key="3">
    <source>
        <dbReference type="EMBL" id="KQB87069.1"/>
    </source>
</evidence>
<proteinExistence type="predicted"/>
<evidence type="ECO:0000313" key="4">
    <source>
        <dbReference type="Proteomes" id="UP000050488"/>
    </source>
</evidence>
<dbReference type="PANTHER" id="PTHR37489:SF1">
    <property type="entry name" value="DUF3500 DOMAIN-CONTAINING PROTEIN"/>
    <property type="match status" value="1"/>
</dbReference>
<keyword evidence="2" id="KW-0732">Signal</keyword>
<feature type="region of interest" description="Disordered" evidence="1">
    <location>
        <begin position="383"/>
        <end position="454"/>
    </location>
</feature>
<feature type="compositionally biased region" description="Low complexity" evidence="1">
    <location>
        <begin position="437"/>
        <end position="454"/>
    </location>
</feature>
<evidence type="ECO:0008006" key="5">
    <source>
        <dbReference type="Google" id="ProtNLM"/>
    </source>
</evidence>
<comment type="caution">
    <text evidence="3">The sequence shown here is derived from an EMBL/GenBank/DDBJ whole genome shotgun (WGS) entry which is preliminary data.</text>
</comment>
<dbReference type="EMBL" id="LKEV01000001">
    <property type="protein sequence ID" value="KQB87069.1"/>
    <property type="molecule type" value="Genomic_DNA"/>
</dbReference>
<name>A0A0Q1AJM9_9CORY</name>
<dbReference type="RefSeq" id="WP_055174846.1">
    <property type="nucleotide sequence ID" value="NZ_JAUSQY010000001.1"/>
</dbReference>
<dbReference type="InterPro" id="IPR021889">
    <property type="entry name" value="DUF3500"/>
</dbReference>
<dbReference type="AlphaFoldDB" id="A0A0Q1AJM9"/>
<feature type="region of interest" description="Disordered" evidence="1">
    <location>
        <begin position="43"/>
        <end position="68"/>
    </location>
</feature>